<accession>A0A645FD86</accession>
<reference evidence="1" key="1">
    <citation type="submission" date="2019-08" db="EMBL/GenBank/DDBJ databases">
        <authorList>
            <person name="Kucharzyk K."/>
            <person name="Murdoch R.W."/>
            <person name="Higgins S."/>
            <person name="Loffler F."/>
        </authorList>
    </citation>
    <scope>NUCLEOTIDE SEQUENCE</scope>
</reference>
<sequence length="114" mass="12531">MYQLGGFARGFSRLPGQASDFFGNNRKPFSVITGSGGFHCGIQRQNVCLESDVLDDFDDFADVVGRRVDRLHGPKHLCHLRVACLRVGADFLDKQIGRVGALCVFIGLCCNLLQ</sequence>
<comment type="caution">
    <text evidence="1">The sequence shown here is derived from an EMBL/GenBank/DDBJ whole genome shotgun (WGS) entry which is preliminary data.</text>
</comment>
<name>A0A645FD86_9ZZZZ</name>
<proteinExistence type="predicted"/>
<gene>
    <name evidence="1" type="ORF">SDC9_157638</name>
</gene>
<dbReference type="AlphaFoldDB" id="A0A645FD86"/>
<protein>
    <submittedName>
        <fullName evidence="1">Uncharacterized protein</fullName>
    </submittedName>
</protein>
<organism evidence="1">
    <name type="scientific">bioreactor metagenome</name>
    <dbReference type="NCBI Taxonomy" id="1076179"/>
    <lineage>
        <taxon>unclassified sequences</taxon>
        <taxon>metagenomes</taxon>
        <taxon>ecological metagenomes</taxon>
    </lineage>
</organism>
<evidence type="ECO:0000313" key="1">
    <source>
        <dbReference type="EMBL" id="MPN10343.1"/>
    </source>
</evidence>
<dbReference type="EMBL" id="VSSQ01056486">
    <property type="protein sequence ID" value="MPN10343.1"/>
    <property type="molecule type" value="Genomic_DNA"/>
</dbReference>